<sequence>MFPVNWKYLSHIQRVRVNWNPCSIVNAQILPSKISAAAAAAARLIFTLCISLMRKLDGQL</sequence>
<accession>A0A0V0GHF1</accession>
<reference evidence="1" key="1">
    <citation type="submission" date="2015-12" db="EMBL/GenBank/DDBJ databases">
        <title>Gene expression during late stages of embryo sac development: a critical building block for successful pollen-pistil interactions.</title>
        <authorList>
            <person name="Liu Y."/>
            <person name="Joly V."/>
            <person name="Sabar M."/>
            <person name="Matton D.P."/>
        </authorList>
    </citation>
    <scope>NUCLEOTIDE SEQUENCE</scope>
</reference>
<dbReference type="EMBL" id="GEDG01039406">
    <property type="protein sequence ID" value="JAP07127.1"/>
    <property type="molecule type" value="Transcribed_RNA"/>
</dbReference>
<dbReference type="AlphaFoldDB" id="A0A0V0GHF1"/>
<protein>
    <submittedName>
        <fullName evidence="1">Putative ovule protein</fullName>
    </submittedName>
</protein>
<proteinExistence type="predicted"/>
<name>A0A0V0GHF1_SOLCH</name>
<organism evidence="1">
    <name type="scientific">Solanum chacoense</name>
    <name type="common">Chaco potato</name>
    <dbReference type="NCBI Taxonomy" id="4108"/>
    <lineage>
        <taxon>Eukaryota</taxon>
        <taxon>Viridiplantae</taxon>
        <taxon>Streptophyta</taxon>
        <taxon>Embryophyta</taxon>
        <taxon>Tracheophyta</taxon>
        <taxon>Spermatophyta</taxon>
        <taxon>Magnoliopsida</taxon>
        <taxon>eudicotyledons</taxon>
        <taxon>Gunneridae</taxon>
        <taxon>Pentapetalae</taxon>
        <taxon>asterids</taxon>
        <taxon>lamiids</taxon>
        <taxon>Solanales</taxon>
        <taxon>Solanaceae</taxon>
        <taxon>Solanoideae</taxon>
        <taxon>Solaneae</taxon>
        <taxon>Solanum</taxon>
    </lineage>
</organism>
<evidence type="ECO:0000313" key="1">
    <source>
        <dbReference type="EMBL" id="JAP07127.1"/>
    </source>
</evidence>